<keyword evidence="1" id="KW-0812">Transmembrane</keyword>
<evidence type="ECO:0000313" key="3">
    <source>
        <dbReference type="Proteomes" id="UP000319094"/>
    </source>
</evidence>
<name>A0A542Y422_9MICO</name>
<sequence>MSPGVARVATMSVGEGTESSGPVRPIFVEIAIALVAAGLAWLTVPAQGVVMHWDADGVAGWSLGAAGYATVTAIATFLLGHFISLAVTAKTGFLFNWLAPTAAGVFWVAYASLERLWPDAFSFVSALTVAVLGYVLGLWLKLCRTDDGENSTT</sequence>
<dbReference type="AlphaFoldDB" id="A0A542Y422"/>
<evidence type="ECO:0008006" key="4">
    <source>
        <dbReference type="Google" id="ProtNLM"/>
    </source>
</evidence>
<dbReference type="EMBL" id="VFON01000001">
    <property type="protein sequence ID" value="TQL42823.1"/>
    <property type="molecule type" value="Genomic_DNA"/>
</dbReference>
<proteinExistence type="predicted"/>
<keyword evidence="3" id="KW-1185">Reference proteome</keyword>
<organism evidence="2 3">
    <name type="scientific">Leucobacter komagatae</name>
    <dbReference type="NCBI Taxonomy" id="55969"/>
    <lineage>
        <taxon>Bacteria</taxon>
        <taxon>Bacillati</taxon>
        <taxon>Actinomycetota</taxon>
        <taxon>Actinomycetes</taxon>
        <taxon>Micrococcales</taxon>
        <taxon>Microbacteriaceae</taxon>
        <taxon>Leucobacter</taxon>
    </lineage>
</organism>
<feature type="transmembrane region" description="Helical" evidence="1">
    <location>
        <begin position="120"/>
        <end position="140"/>
    </location>
</feature>
<reference evidence="2 3" key="1">
    <citation type="submission" date="2019-06" db="EMBL/GenBank/DDBJ databases">
        <title>Sequencing the genomes of 1000 actinobacteria strains.</title>
        <authorList>
            <person name="Klenk H.-P."/>
        </authorList>
    </citation>
    <scope>NUCLEOTIDE SEQUENCE [LARGE SCALE GENOMIC DNA]</scope>
    <source>
        <strain evidence="2 3">DSM 8803</strain>
    </source>
</reference>
<keyword evidence="1" id="KW-0472">Membrane</keyword>
<comment type="caution">
    <text evidence="2">The sequence shown here is derived from an EMBL/GenBank/DDBJ whole genome shotgun (WGS) entry which is preliminary data.</text>
</comment>
<protein>
    <recommendedName>
        <fullName evidence="4">DUF1648 domain-containing protein</fullName>
    </recommendedName>
</protein>
<feature type="transmembrane region" description="Helical" evidence="1">
    <location>
        <begin position="26"/>
        <end position="44"/>
    </location>
</feature>
<evidence type="ECO:0000313" key="2">
    <source>
        <dbReference type="EMBL" id="TQL42823.1"/>
    </source>
</evidence>
<accession>A0A542Y422</accession>
<keyword evidence="1" id="KW-1133">Transmembrane helix</keyword>
<feature type="transmembrane region" description="Helical" evidence="1">
    <location>
        <begin position="65"/>
        <end position="87"/>
    </location>
</feature>
<evidence type="ECO:0000256" key="1">
    <source>
        <dbReference type="SAM" id="Phobius"/>
    </source>
</evidence>
<dbReference type="Proteomes" id="UP000319094">
    <property type="component" value="Unassembled WGS sequence"/>
</dbReference>
<gene>
    <name evidence="2" type="ORF">FB468_0831</name>
</gene>
<feature type="transmembrane region" description="Helical" evidence="1">
    <location>
        <begin position="93"/>
        <end position="113"/>
    </location>
</feature>